<evidence type="ECO:0000313" key="7">
    <source>
        <dbReference type="EMBL" id="WFG40772.1"/>
    </source>
</evidence>
<dbReference type="CDD" id="cd03257">
    <property type="entry name" value="ABC_NikE_OppD_transporters"/>
    <property type="match status" value="1"/>
</dbReference>
<keyword evidence="2" id="KW-0547">Nucleotide-binding</keyword>
<dbReference type="InterPro" id="IPR003439">
    <property type="entry name" value="ABC_transporter-like_ATP-bd"/>
</dbReference>
<keyword evidence="8" id="KW-1185">Reference proteome</keyword>
<dbReference type="InterPro" id="IPR003593">
    <property type="entry name" value="AAA+_ATPase"/>
</dbReference>
<proteinExistence type="predicted"/>
<dbReference type="EMBL" id="CP046147">
    <property type="protein sequence ID" value="WFG40772.1"/>
    <property type="molecule type" value="Genomic_DNA"/>
</dbReference>
<evidence type="ECO:0000259" key="5">
    <source>
        <dbReference type="PROSITE" id="PS50893"/>
    </source>
</evidence>
<dbReference type="Pfam" id="PF00005">
    <property type="entry name" value="ABC_tran"/>
    <property type="match status" value="1"/>
</dbReference>
<evidence type="ECO:0000256" key="3">
    <source>
        <dbReference type="ARBA" id="ARBA00022840"/>
    </source>
</evidence>
<dbReference type="InterPro" id="IPR013563">
    <property type="entry name" value="Oligopep_ABC_C"/>
</dbReference>
<feature type="region of interest" description="Disordered" evidence="4">
    <location>
        <begin position="244"/>
        <end position="263"/>
    </location>
</feature>
<dbReference type="EMBL" id="WMBE01000001">
    <property type="protein sequence ID" value="MDG0865636.1"/>
    <property type="molecule type" value="Genomic_DNA"/>
</dbReference>
<evidence type="ECO:0000313" key="9">
    <source>
        <dbReference type="Proteomes" id="UP001321249"/>
    </source>
</evidence>
<dbReference type="SUPFAM" id="SSF52540">
    <property type="entry name" value="P-loop containing nucleoside triphosphate hydrolases"/>
    <property type="match status" value="1"/>
</dbReference>
<evidence type="ECO:0000256" key="2">
    <source>
        <dbReference type="ARBA" id="ARBA00022741"/>
    </source>
</evidence>
<dbReference type="AlphaFoldDB" id="A0AAJ5ZLD7"/>
<dbReference type="GO" id="GO:0016887">
    <property type="term" value="F:ATP hydrolysis activity"/>
    <property type="evidence" value="ECO:0007669"/>
    <property type="project" value="InterPro"/>
</dbReference>
<evidence type="ECO:0000256" key="4">
    <source>
        <dbReference type="SAM" id="MobiDB-lite"/>
    </source>
</evidence>
<keyword evidence="1" id="KW-0813">Transport</keyword>
<keyword evidence="3 7" id="KW-0067">ATP-binding</keyword>
<dbReference type="PROSITE" id="PS00211">
    <property type="entry name" value="ABC_TRANSPORTER_1"/>
    <property type="match status" value="1"/>
</dbReference>
<reference evidence="8" key="3">
    <citation type="submission" date="2023-06" db="EMBL/GenBank/DDBJ databases">
        <title>Pangenomics reveal diversification of enzyme families and niche specialization in globally abundant SAR202 bacteria.</title>
        <authorList>
            <person name="Saw J.H.W."/>
        </authorList>
    </citation>
    <scope>NUCLEOTIDE SEQUENCE [LARGE SCALE GENOMIC DNA]</scope>
    <source>
        <strain evidence="8">JH1073</strain>
    </source>
</reference>
<evidence type="ECO:0000313" key="6">
    <source>
        <dbReference type="EMBL" id="MDG0865636.1"/>
    </source>
</evidence>
<sequence>MFGNGQVTVAVDDVSLSIDEDEPSITTVAGESGSGKTTLARLLLGSHVPSDGRMLYRGKDFTKLTRRERRNFRREIQPIFQDPFESYNPFYKVDHVLDAPIKNFKLASSAREKKTMIEDALEMVGLLPEETLGRFPHQLSGGQRQRIMVARALLLKPRVILADEPVSMVDASLRATILDSIRRLNRDLGISVVYITHDLTTAYQISDNIMVMYRGTVVEAGTVDAVIPSPQHPYTQLLIESIPQPDPKNRWGSEPPQQNWDTGDTQIAGCRFADRCPAVMDQCHTTKPAQYLMNEHQLATCLLHVEKGEMTNPDITSTFQTEKETIKAIPADMS</sequence>
<evidence type="ECO:0000313" key="8">
    <source>
        <dbReference type="Proteomes" id="UP001219901"/>
    </source>
</evidence>
<dbReference type="Proteomes" id="UP001321249">
    <property type="component" value="Unassembled WGS sequence"/>
</dbReference>
<dbReference type="InterPro" id="IPR017871">
    <property type="entry name" value="ABC_transporter-like_CS"/>
</dbReference>
<name>A0AAJ5ZLD7_9CHLR</name>
<dbReference type="PROSITE" id="PS50893">
    <property type="entry name" value="ABC_TRANSPORTER_2"/>
    <property type="match status" value="1"/>
</dbReference>
<dbReference type="GO" id="GO:0005524">
    <property type="term" value="F:ATP binding"/>
    <property type="evidence" value="ECO:0007669"/>
    <property type="project" value="UniProtKB-KW"/>
</dbReference>
<reference evidence="8 9" key="1">
    <citation type="submission" date="2019-11" db="EMBL/GenBank/DDBJ databases">
        <authorList>
            <person name="Cho J.-C."/>
        </authorList>
    </citation>
    <scope>NUCLEOTIDE SEQUENCE [LARGE SCALE GENOMIC DNA]</scope>
    <source>
        <strain evidence="7 8">JH1073</strain>
        <strain evidence="6 9">JH702</strain>
    </source>
</reference>
<dbReference type="NCBIfam" id="TIGR01727">
    <property type="entry name" value="oligo_HPY"/>
    <property type="match status" value="1"/>
</dbReference>
<evidence type="ECO:0000256" key="1">
    <source>
        <dbReference type="ARBA" id="ARBA00022448"/>
    </source>
</evidence>
<dbReference type="Gene3D" id="3.40.50.300">
    <property type="entry name" value="P-loop containing nucleotide triphosphate hydrolases"/>
    <property type="match status" value="1"/>
</dbReference>
<dbReference type="GO" id="GO:0015833">
    <property type="term" value="P:peptide transport"/>
    <property type="evidence" value="ECO:0007669"/>
    <property type="project" value="InterPro"/>
</dbReference>
<dbReference type="Proteomes" id="UP001219901">
    <property type="component" value="Chromosome"/>
</dbReference>
<organism evidence="7 8">
    <name type="scientific">Candidatus Lucifugimonas marina</name>
    <dbReference type="NCBI Taxonomy" id="3038979"/>
    <lineage>
        <taxon>Bacteria</taxon>
        <taxon>Bacillati</taxon>
        <taxon>Chloroflexota</taxon>
        <taxon>Dehalococcoidia</taxon>
        <taxon>SAR202 cluster</taxon>
        <taxon>Candidatus Lucifugimonadales</taxon>
        <taxon>Candidatus Lucifugimonadaceae</taxon>
        <taxon>Candidatus Lucifugimonas</taxon>
    </lineage>
</organism>
<dbReference type="InterPro" id="IPR027417">
    <property type="entry name" value="P-loop_NTPase"/>
</dbReference>
<accession>A0AAJ5ZLD7</accession>
<gene>
    <name evidence="6" type="ORF">GKO46_00930</name>
    <name evidence="7" type="ORF">GKO48_08295</name>
</gene>
<feature type="domain" description="ABC transporter" evidence="5">
    <location>
        <begin position="2"/>
        <end position="239"/>
    </location>
</feature>
<protein>
    <submittedName>
        <fullName evidence="7">ATP-binding cassette domain-containing protein</fullName>
    </submittedName>
</protein>
<dbReference type="SMART" id="SM00382">
    <property type="entry name" value="AAA"/>
    <property type="match status" value="1"/>
</dbReference>
<dbReference type="PANTHER" id="PTHR43230">
    <property type="entry name" value="ABC-TYPE DIPEPTIDE/OLIGOPEPTIDE TRANSPORT SYSTEM, ATPASE COMPONENT"/>
    <property type="match status" value="1"/>
</dbReference>
<reference evidence="7" key="2">
    <citation type="journal article" date="2023" name="Nat. Commun.">
        <title>Cultivation of marine bacteria of the SAR202 clade.</title>
        <authorList>
            <person name="Lim Y."/>
            <person name="Seo J.H."/>
            <person name="Giovannoni S.J."/>
            <person name="Kang I."/>
            <person name="Cho J.C."/>
        </authorList>
    </citation>
    <scope>NUCLEOTIDE SEQUENCE</scope>
    <source>
        <strain evidence="7">JH1073</strain>
    </source>
</reference>
<dbReference type="Pfam" id="PF08352">
    <property type="entry name" value="oligo_HPY"/>
    <property type="match status" value="1"/>
</dbReference>
<dbReference type="PANTHER" id="PTHR43230:SF3">
    <property type="entry name" value="ABC-TYPE DIPEPTIDE_OLIGOPEPTIDE TRANSPORT SYSTEM, ATPASE COMPONENT"/>
    <property type="match status" value="1"/>
</dbReference>